<name>A0A7X1AXY7_9BACT</name>
<gene>
    <name evidence="3" type="ORF">H5P30_09695</name>
</gene>
<sequence length="374" mass="41095">MIRVLHIIDKLSVDGSGIHGIARALEWWASRIDPKQVSFRILSLRGREEEAAGFFEKRGIDLRFVKLGKFDLRTVPVLCREALAYQADVLHLHGYASTNFGRIASRIISRPNVVHEHVVFPSQPIYQEWADSLLSGITDSSLAISPAVAQFMVEERRVPARGLETFFYGIPFDEFSAPSPEEIAAARREAGVPAGAKVIVTAGRLAPQKGLGTLVEAFARIAASRDDVSLVIVGEGPERSTVEKAATEAGLSDRVHLVGFQKDVRPWIAMGNLFVIPSFYEGGPITLFEAMRLSRAIVSTPVGLVPQAIRNGENGLLVEPGEVDSLAQAMVSVLADPERQKTLGQQAFVDSNEWDVRGAVDRLTRFYRNLIGKW</sequence>
<dbReference type="Proteomes" id="UP000525652">
    <property type="component" value="Unassembled WGS sequence"/>
</dbReference>
<evidence type="ECO:0000259" key="2">
    <source>
        <dbReference type="Pfam" id="PF13439"/>
    </source>
</evidence>
<organism evidence="3 4">
    <name type="scientific">Puniceicoccus vermicola</name>
    <dbReference type="NCBI Taxonomy" id="388746"/>
    <lineage>
        <taxon>Bacteria</taxon>
        <taxon>Pseudomonadati</taxon>
        <taxon>Verrucomicrobiota</taxon>
        <taxon>Opitutia</taxon>
        <taxon>Puniceicoccales</taxon>
        <taxon>Puniceicoccaceae</taxon>
        <taxon>Puniceicoccus</taxon>
    </lineage>
</organism>
<dbReference type="GO" id="GO:0016757">
    <property type="term" value="F:glycosyltransferase activity"/>
    <property type="evidence" value="ECO:0007669"/>
    <property type="project" value="InterPro"/>
</dbReference>
<dbReference type="SUPFAM" id="SSF53756">
    <property type="entry name" value="UDP-Glycosyltransferase/glycogen phosphorylase"/>
    <property type="match status" value="1"/>
</dbReference>
<dbReference type="PANTHER" id="PTHR12526">
    <property type="entry name" value="GLYCOSYLTRANSFERASE"/>
    <property type="match status" value="1"/>
</dbReference>
<feature type="domain" description="Glycosyl transferase family 1" evidence="1">
    <location>
        <begin position="186"/>
        <end position="347"/>
    </location>
</feature>
<dbReference type="EMBL" id="JACHVA010000081">
    <property type="protein sequence ID" value="MBC2602048.1"/>
    <property type="molecule type" value="Genomic_DNA"/>
</dbReference>
<dbReference type="Gene3D" id="3.40.50.2000">
    <property type="entry name" value="Glycogen Phosphorylase B"/>
    <property type="match status" value="2"/>
</dbReference>
<keyword evidence="3" id="KW-0808">Transferase</keyword>
<dbReference type="RefSeq" id="WP_185692747.1">
    <property type="nucleotide sequence ID" value="NZ_JACHVA010000081.1"/>
</dbReference>
<accession>A0A7X1AXY7</accession>
<dbReference type="InterPro" id="IPR028098">
    <property type="entry name" value="Glyco_trans_4-like_N"/>
</dbReference>
<feature type="domain" description="Glycosyltransferase subfamily 4-like N-terminal" evidence="2">
    <location>
        <begin position="39"/>
        <end position="163"/>
    </location>
</feature>
<dbReference type="CDD" id="cd03811">
    <property type="entry name" value="GT4_GT28_WabH-like"/>
    <property type="match status" value="1"/>
</dbReference>
<reference evidence="3 4" key="1">
    <citation type="submission" date="2020-07" db="EMBL/GenBank/DDBJ databases">
        <authorList>
            <person name="Feng X."/>
        </authorList>
    </citation>
    <scope>NUCLEOTIDE SEQUENCE [LARGE SCALE GENOMIC DNA]</scope>
    <source>
        <strain evidence="3 4">JCM14086</strain>
    </source>
</reference>
<evidence type="ECO:0000259" key="1">
    <source>
        <dbReference type="Pfam" id="PF00534"/>
    </source>
</evidence>
<dbReference type="InterPro" id="IPR001296">
    <property type="entry name" value="Glyco_trans_1"/>
</dbReference>
<evidence type="ECO:0000313" key="4">
    <source>
        <dbReference type="Proteomes" id="UP000525652"/>
    </source>
</evidence>
<comment type="caution">
    <text evidence="3">The sequence shown here is derived from an EMBL/GenBank/DDBJ whole genome shotgun (WGS) entry which is preliminary data.</text>
</comment>
<protein>
    <submittedName>
        <fullName evidence="3">Glycosyltransferase</fullName>
    </submittedName>
</protein>
<dbReference type="Pfam" id="PF13439">
    <property type="entry name" value="Glyco_transf_4"/>
    <property type="match status" value="1"/>
</dbReference>
<proteinExistence type="predicted"/>
<dbReference type="AlphaFoldDB" id="A0A7X1AXY7"/>
<dbReference type="Pfam" id="PF00534">
    <property type="entry name" value="Glycos_transf_1"/>
    <property type="match status" value="1"/>
</dbReference>
<keyword evidence="4" id="KW-1185">Reference proteome</keyword>
<evidence type="ECO:0000313" key="3">
    <source>
        <dbReference type="EMBL" id="MBC2602048.1"/>
    </source>
</evidence>